<organism evidence="2 3">
    <name type="scientific">Clunio marinus</name>
    <dbReference type="NCBI Taxonomy" id="568069"/>
    <lineage>
        <taxon>Eukaryota</taxon>
        <taxon>Metazoa</taxon>
        <taxon>Ecdysozoa</taxon>
        <taxon>Arthropoda</taxon>
        <taxon>Hexapoda</taxon>
        <taxon>Insecta</taxon>
        <taxon>Pterygota</taxon>
        <taxon>Neoptera</taxon>
        <taxon>Endopterygota</taxon>
        <taxon>Diptera</taxon>
        <taxon>Nematocera</taxon>
        <taxon>Chironomoidea</taxon>
        <taxon>Chironomidae</taxon>
        <taxon>Clunio</taxon>
    </lineage>
</organism>
<reference evidence="2 3" key="1">
    <citation type="submission" date="2015-04" db="EMBL/GenBank/DDBJ databases">
        <authorList>
            <person name="Syromyatnikov M.Y."/>
            <person name="Popov V.N."/>
        </authorList>
    </citation>
    <scope>NUCLEOTIDE SEQUENCE [LARGE SCALE GENOMIC DNA]</scope>
</reference>
<feature type="region of interest" description="Disordered" evidence="1">
    <location>
        <begin position="1"/>
        <end position="50"/>
    </location>
</feature>
<evidence type="ECO:0000313" key="3">
    <source>
        <dbReference type="Proteomes" id="UP000183832"/>
    </source>
</evidence>
<name>A0A1J1IC46_9DIPT</name>
<evidence type="ECO:0000256" key="1">
    <source>
        <dbReference type="SAM" id="MobiDB-lite"/>
    </source>
</evidence>
<dbReference type="AlphaFoldDB" id="A0A1J1IC46"/>
<feature type="compositionally biased region" description="Polar residues" evidence="1">
    <location>
        <begin position="9"/>
        <end position="27"/>
    </location>
</feature>
<feature type="compositionally biased region" description="Basic and acidic residues" evidence="1">
    <location>
        <begin position="41"/>
        <end position="50"/>
    </location>
</feature>
<dbReference type="EMBL" id="CVRI01000043">
    <property type="protein sequence ID" value="CRK96009.1"/>
    <property type="molecule type" value="Genomic_DNA"/>
</dbReference>
<protein>
    <submittedName>
        <fullName evidence="2">CLUMA_CG009449, isoform A</fullName>
    </submittedName>
</protein>
<keyword evidence="3" id="KW-1185">Reference proteome</keyword>
<evidence type="ECO:0000313" key="2">
    <source>
        <dbReference type="EMBL" id="CRK96009.1"/>
    </source>
</evidence>
<sequence length="104" mass="12047">MTLPFFRGFSTTNQTNAGQQLPTNECQPISEKHSTKQSVMRSEERQELDDEIIRKTEIENNPTKFLTNLYRLKSNSPTFEEEFNKNLQASTVNPIKRLIAVEID</sequence>
<gene>
    <name evidence="2" type="ORF">CLUMA_CG009449</name>
</gene>
<proteinExistence type="predicted"/>
<dbReference type="Proteomes" id="UP000183832">
    <property type="component" value="Unassembled WGS sequence"/>
</dbReference>
<accession>A0A1J1IC46</accession>